<comment type="caution">
    <text evidence="1">The sequence shown here is derived from an EMBL/GenBank/DDBJ whole genome shotgun (WGS) entry which is preliminary data.</text>
</comment>
<evidence type="ECO:0000313" key="1">
    <source>
        <dbReference type="EMBL" id="KDR52888.1"/>
    </source>
</evidence>
<name>A0A069QJ59_HOYLO</name>
<dbReference type="EMBL" id="JNGW01000039">
    <property type="protein sequence ID" value="KDR52888.1"/>
    <property type="molecule type" value="Genomic_DNA"/>
</dbReference>
<keyword evidence="2" id="KW-1185">Reference proteome</keyword>
<reference evidence="1 2" key="1">
    <citation type="submission" date="2013-08" db="EMBL/GenBank/DDBJ databases">
        <authorList>
            <person name="Weinstock G."/>
            <person name="Sodergren E."/>
            <person name="Wylie T."/>
            <person name="Fulton L."/>
            <person name="Fulton R."/>
            <person name="Fronick C."/>
            <person name="O'Laughlin M."/>
            <person name="Godfrey J."/>
            <person name="Miner T."/>
            <person name="Herter B."/>
            <person name="Appelbaum E."/>
            <person name="Cordes M."/>
            <person name="Lek S."/>
            <person name="Wollam A."/>
            <person name="Pepin K.H."/>
            <person name="Palsikar V.B."/>
            <person name="Mitreva M."/>
            <person name="Wilson R.K."/>
        </authorList>
    </citation>
    <scope>NUCLEOTIDE SEQUENCE [LARGE SCALE GENOMIC DNA]</scope>
    <source>
        <strain evidence="1 2">ATCC 15930</strain>
    </source>
</reference>
<sequence>MFVSCLGSTGTSAALLYAANRGKNILNKARQRVLRASPVPNDTSYTYCRQLCRTQQEGFMP</sequence>
<evidence type="ECO:0000313" key="2">
    <source>
        <dbReference type="Proteomes" id="UP000027442"/>
    </source>
</evidence>
<protein>
    <submittedName>
        <fullName evidence="1">Uncharacterized protein</fullName>
    </submittedName>
</protein>
<proteinExistence type="predicted"/>
<accession>A0A069QJ59</accession>
<organism evidence="1 2">
    <name type="scientific">Hoylesella loescheii DSM 19665 = JCM 12249 = ATCC 15930</name>
    <dbReference type="NCBI Taxonomy" id="1122985"/>
    <lineage>
        <taxon>Bacteria</taxon>
        <taxon>Pseudomonadati</taxon>
        <taxon>Bacteroidota</taxon>
        <taxon>Bacteroidia</taxon>
        <taxon>Bacteroidales</taxon>
        <taxon>Prevotellaceae</taxon>
        <taxon>Hoylesella</taxon>
    </lineage>
</organism>
<dbReference type="Proteomes" id="UP000027442">
    <property type="component" value="Unassembled WGS sequence"/>
</dbReference>
<gene>
    <name evidence="1" type="ORF">HMPREF1991_01032</name>
</gene>
<dbReference type="PATRIC" id="fig|1122985.7.peg.1071"/>
<dbReference type="AlphaFoldDB" id="A0A069QJ59"/>
<dbReference type="HOGENOM" id="CLU_2918952_0_0_10"/>